<dbReference type="SUPFAM" id="SSF52113">
    <property type="entry name" value="BRCT domain"/>
    <property type="match status" value="1"/>
</dbReference>
<feature type="domain" description="BRCT" evidence="2">
    <location>
        <begin position="201"/>
        <end position="290"/>
    </location>
</feature>
<dbReference type="InterPro" id="IPR052827">
    <property type="entry name" value="CHS_Export/Cell_Fusion_Reg"/>
</dbReference>
<dbReference type="CDD" id="cd00063">
    <property type="entry name" value="FN3"/>
    <property type="match status" value="1"/>
</dbReference>
<dbReference type="PANTHER" id="PTHR47351">
    <property type="entry name" value="CHITIN BIOSYNTHESIS PROTEIN CHS5"/>
    <property type="match status" value="1"/>
</dbReference>
<feature type="compositionally biased region" description="Acidic residues" evidence="1">
    <location>
        <begin position="517"/>
        <end position="531"/>
    </location>
</feature>
<gene>
    <name evidence="4" type="ORF">M408DRAFT_330419</name>
</gene>
<dbReference type="GO" id="GO:0046983">
    <property type="term" value="F:protein dimerization activity"/>
    <property type="evidence" value="ECO:0007669"/>
    <property type="project" value="InterPro"/>
</dbReference>
<dbReference type="InterPro" id="IPR013783">
    <property type="entry name" value="Ig-like_fold"/>
</dbReference>
<dbReference type="AlphaFoldDB" id="A0A0C2XCF2"/>
<dbReference type="Proteomes" id="UP000054097">
    <property type="component" value="Unassembled WGS sequence"/>
</dbReference>
<evidence type="ECO:0000256" key="1">
    <source>
        <dbReference type="SAM" id="MobiDB-lite"/>
    </source>
</evidence>
<dbReference type="CDD" id="cd13945">
    <property type="entry name" value="Chs5_N"/>
    <property type="match status" value="1"/>
</dbReference>
<feature type="compositionally biased region" description="Acidic residues" evidence="1">
    <location>
        <begin position="408"/>
        <end position="418"/>
    </location>
</feature>
<evidence type="ECO:0000313" key="5">
    <source>
        <dbReference type="Proteomes" id="UP000054097"/>
    </source>
</evidence>
<dbReference type="GO" id="GO:0000747">
    <property type="term" value="P:conjugation with cellular fusion"/>
    <property type="evidence" value="ECO:0007669"/>
    <property type="project" value="TreeGrafter"/>
</dbReference>
<feature type="compositionally biased region" description="Polar residues" evidence="1">
    <location>
        <begin position="385"/>
        <end position="405"/>
    </location>
</feature>
<dbReference type="InterPro" id="IPR003961">
    <property type="entry name" value="FN3_dom"/>
</dbReference>
<feature type="region of interest" description="Disordered" evidence="1">
    <location>
        <begin position="306"/>
        <end position="474"/>
    </location>
</feature>
<dbReference type="Pfam" id="PF16892">
    <property type="entry name" value="CHS5_N"/>
    <property type="match status" value="1"/>
</dbReference>
<dbReference type="STRING" id="933852.A0A0C2XCF2"/>
<dbReference type="OrthoDB" id="245697at2759"/>
<dbReference type="GO" id="GO:0034044">
    <property type="term" value="C:exomer complex"/>
    <property type="evidence" value="ECO:0007669"/>
    <property type="project" value="TreeGrafter"/>
</dbReference>
<evidence type="ECO:0000259" key="3">
    <source>
        <dbReference type="PROSITE" id="PS50853"/>
    </source>
</evidence>
<dbReference type="PANTHER" id="PTHR47351:SF1">
    <property type="entry name" value="CHITIN BIOSYNTHESIS PROTEIN CHS5"/>
    <property type="match status" value="1"/>
</dbReference>
<feature type="compositionally biased region" description="Basic and acidic residues" evidence="1">
    <location>
        <begin position="488"/>
        <end position="497"/>
    </location>
</feature>
<dbReference type="PROSITE" id="PS50172">
    <property type="entry name" value="BRCT"/>
    <property type="match status" value="1"/>
</dbReference>
<dbReference type="Gene3D" id="2.60.40.10">
    <property type="entry name" value="Immunoglobulins"/>
    <property type="match status" value="1"/>
</dbReference>
<dbReference type="Gene3D" id="6.20.120.50">
    <property type="match status" value="1"/>
</dbReference>
<dbReference type="GO" id="GO:0005802">
    <property type="term" value="C:trans-Golgi network"/>
    <property type="evidence" value="ECO:0007669"/>
    <property type="project" value="TreeGrafter"/>
</dbReference>
<feature type="compositionally biased region" description="Low complexity" evidence="1">
    <location>
        <begin position="324"/>
        <end position="343"/>
    </location>
</feature>
<evidence type="ECO:0000259" key="2">
    <source>
        <dbReference type="PROSITE" id="PS50172"/>
    </source>
</evidence>
<evidence type="ECO:0008006" key="6">
    <source>
        <dbReference type="Google" id="ProtNLM"/>
    </source>
</evidence>
<dbReference type="HOGENOM" id="CLU_019904_2_0_1"/>
<feature type="domain" description="Fibronectin type-III" evidence="3">
    <location>
        <begin position="84"/>
        <end position="177"/>
    </location>
</feature>
<organism evidence="4 5">
    <name type="scientific">Serendipita vermifera MAFF 305830</name>
    <dbReference type="NCBI Taxonomy" id="933852"/>
    <lineage>
        <taxon>Eukaryota</taxon>
        <taxon>Fungi</taxon>
        <taxon>Dikarya</taxon>
        <taxon>Basidiomycota</taxon>
        <taxon>Agaricomycotina</taxon>
        <taxon>Agaricomycetes</taxon>
        <taxon>Sebacinales</taxon>
        <taxon>Serendipitaceae</taxon>
        <taxon>Serendipita</taxon>
    </lineage>
</organism>
<dbReference type="InterPro" id="IPR036116">
    <property type="entry name" value="FN3_sf"/>
</dbReference>
<accession>A0A0C2XCF2</accession>
<keyword evidence="5" id="KW-1185">Reference proteome</keyword>
<name>A0A0C2XCF2_SERVB</name>
<dbReference type="InterPro" id="IPR031669">
    <property type="entry name" value="Fn3_2"/>
</dbReference>
<dbReference type="Pfam" id="PF16893">
    <property type="entry name" value="fn3_2"/>
    <property type="match status" value="1"/>
</dbReference>
<dbReference type="InterPro" id="IPR036420">
    <property type="entry name" value="BRCT_dom_sf"/>
</dbReference>
<dbReference type="Gene3D" id="3.40.50.10190">
    <property type="entry name" value="BRCT domain"/>
    <property type="match status" value="1"/>
</dbReference>
<sequence>MATTMMTERGSFTFTVGKLDAGMAILIGSRAHLIEFPSILLPDGVGIGSIVSIDVHRNINEEEQQKATFWKLQNDIYTMYGIHTPAAPILKLRHVTQTSVTLEWPSLQLATATLRSLDIYRNNQRLASIPNPTTNTSTKLSSLQISTEYTFQLVLRTTAGTFPSNVIKVKTHTIEDTSGISVCFGTILDNYMGDGESASGRKEELINALESMGAKWSEKIQIDTTHFVCTTSLSLAAVSSSSAGGPKTMGEEPGVEYQKAMQLSIPIVQPDWVLACYYGKKMVPTAPYYLGASIPPLVQGHNRVQSISQRGASQSHVPLPPSTPTTATSPAGGAAPKTTTPPTRQSSAAPPPFNPGGKSLPRNPSSSPGSTPGGVPTPFVPDGSAPNSADPTVPVLSTSTTNLKTETADDQEDDDEDSPTTPSGRRASAASRARTGTMNKAFKFPPTSPVAKSPGNKSPGLTISPPPPVPPVPPIIVVHEAKDSVDVRHADKGKGRAIEPPTPDLETGGTVPGLEKEDGDGEDEIVEVDLS</sequence>
<feature type="compositionally biased region" description="Low complexity" evidence="1">
    <location>
        <begin position="420"/>
        <end position="437"/>
    </location>
</feature>
<feature type="compositionally biased region" description="Polar residues" evidence="1">
    <location>
        <begin position="306"/>
        <end position="316"/>
    </location>
</feature>
<dbReference type="InterPro" id="IPR001357">
    <property type="entry name" value="BRCT_dom"/>
</dbReference>
<dbReference type="Pfam" id="PF00533">
    <property type="entry name" value="BRCT"/>
    <property type="match status" value="1"/>
</dbReference>
<feature type="region of interest" description="Disordered" evidence="1">
    <location>
        <begin position="488"/>
        <end position="531"/>
    </location>
</feature>
<proteinExistence type="predicted"/>
<dbReference type="GO" id="GO:0006893">
    <property type="term" value="P:Golgi to plasma membrane transport"/>
    <property type="evidence" value="ECO:0007669"/>
    <property type="project" value="TreeGrafter"/>
</dbReference>
<reference evidence="5" key="2">
    <citation type="submission" date="2015-01" db="EMBL/GenBank/DDBJ databases">
        <title>Evolutionary Origins and Diversification of the Mycorrhizal Mutualists.</title>
        <authorList>
            <consortium name="DOE Joint Genome Institute"/>
            <consortium name="Mycorrhizal Genomics Consortium"/>
            <person name="Kohler A."/>
            <person name="Kuo A."/>
            <person name="Nagy L.G."/>
            <person name="Floudas D."/>
            <person name="Copeland A."/>
            <person name="Barry K.W."/>
            <person name="Cichocki N."/>
            <person name="Veneault-Fourrey C."/>
            <person name="LaButti K."/>
            <person name="Lindquist E.A."/>
            <person name="Lipzen A."/>
            <person name="Lundell T."/>
            <person name="Morin E."/>
            <person name="Murat C."/>
            <person name="Riley R."/>
            <person name="Ohm R."/>
            <person name="Sun H."/>
            <person name="Tunlid A."/>
            <person name="Henrissat B."/>
            <person name="Grigoriev I.V."/>
            <person name="Hibbett D.S."/>
            <person name="Martin F."/>
        </authorList>
    </citation>
    <scope>NUCLEOTIDE SEQUENCE [LARGE SCALE GENOMIC DNA]</scope>
    <source>
        <strain evidence="5">MAFF 305830</strain>
    </source>
</reference>
<dbReference type="SUPFAM" id="SSF49265">
    <property type="entry name" value="Fibronectin type III"/>
    <property type="match status" value="1"/>
</dbReference>
<dbReference type="InterPro" id="IPR031673">
    <property type="entry name" value="Chs5_N"/>
</dbReference>
<feature type="compositionally biased region" description="Low complexity" evidence="1">
    <location>
        <begin position="364"/>
        <end position="383"/>
    </location>
</feature>
<dbReference type="PROSITE" id="PS50853">
    <property type="entry name" value="FN3"/>
    <property type="match status" value="1"/>
</dbReference>
<protein>
    <recommendedName>
        <fullName evidence="6">Fibronectin type-III domain-containing protein</fullName>
    </recommendedName>
</protein>
<reference evidence="4 5" key="1">
    <citation type="submission" date="2014-04" db="EMBL/GenBank/DDBJ databases">
        <authorList>
            <consortium name="DOE Joint Genome Institute"/>
            <person name="Kuo A."/>
            <person name="Zuccaro A."/>
            <person name="Kohler A."/>
            <person name="Nagy L.G."/>
            <person name="Floudas D."/>
            <person name="Copeland A."/>
            <person name="Barry K.W."/>
            <person name="Cichocki N."/>
            <person name="Veneault-Fourrey C."/>
            <person name="LaButti K."/>
            <person name="Lindquist E.A."/>
            <person name="Lipzen A."/>
            <person name="Lundell T."/>
            <person name="Morin E."/>
            <person name="Murat C."/>
            <person name="Sun H."/>
            <person name="Tunlid A."/>
            <person name="Henrissat B."/>
            <person name="Grigoriev I.V."/>
            <person name="Hibbett D.S."/>
            <person name="Martin F."/>
            <person name="Nordberg H.P."/>
            <person name="Cantor M.N."/>
            <person name="Hua S.X."/>
        </authorList>
    </citation>
    <scope>NUCLEOTIDE SEQUENCE [LARGE SCALE GENOMIC DNA]</scope>
    <source>
        <strain evidence="4 5">MAFF 305830</strain>
    </source>
</reference>
<dbReference type="EMBL" id="KN824303">
    <property type="protein sequence ID" value="KIM26847.1"/>
    <property type="molecule type" value="Genomic_DNA"/>
</dbReference>
<evidence type="ECO:0000313" key="4">
    <source>
        <dbReference type="EMBL" id="KIM26847.1"/>
    </source>
</evidence>
<feature type="compositionally biased region" description="Pro residues" evidence="1">
    <location>
        <begin position="464"/>
        <end position="474"/>
    </location>
</feature>